<gene>
    <name evidence="1" type="ORF">MANES_11G121544v8</name>
</gene>
<keyword evidence="2" id="KW-1185">Reference proteome</keyword>
<proteinExistence type="predicted"/>
<dbReference type="EMBL" id="CM004397">
    <property type="protein sequence ID" value="KAG8644356.1"/>
    <property type="molecule type" value="Genomic_DNA"/>
</dbReference>
<protein>
    <submittedName>
        <fullName evidence="1">Uncharacterized protein</fullName>
    </submittedName>
</protein>
<evidence type="ECO:0000313" key="1">
    <source>
        <dbReference type="EMBL" id="KAG8644356.1"/>
    </source>
</evidence>
<evidence type="ECO:0000313" key="2">
    <source>
        <dbReference type="Proteomes" id="UP000091857"/>
    </source>
</evidence>
<dbReference type="Proteomes" id="UP000091857">
    <property type="component" value="Chromosome 11"/>
</dbReference>
<organism evidence="1 2">
    <name type="scientific">Manihot esculenta</name>
    <name type="common">Cassava</name>
    <name type="synonym">Jatropha manihot</name>
    <dbReference type="NCBI Taxonomy" id="3983"/>
    <lineage>
        <taxon>Eukaryota</taxon>
        <taxon>Viridiplantae</taxon>
        <taxon>Streptophyta</taxon>
        <taxon>Embryophyta</taxon>
        <taxon>Tracheophyta</taxon>
        <taxon>Spermatophyta</taxon>
        <taxon>Magnoliopsida</taxon>
        <taxon>eudicotyledons</taxon>
        <taxon>Gunneridae</taxon>
        <taxon>Pentapetalae</taxon>
        <taxon>rosids</taxon>
        <taxon>fabids</taxon>
        <taxon>Malpighiales</taxon>
        <taxon>Euphorbiaceae</taxon>
        <taxon>Crotonoideae</taxon>
        <taxon>Manihoteae</taxon>
        <taxon>Manihot</taxon>
    </lineage>
</organism>
<name>A0ACB7GWM9_MANES</name>
<comment type="caution">
    <text evidence="1">The sequence shown here is derived from an EMBL/GenBank/DDBJ whole genome shotgun (WGS) entry which is preliminary data.</text>
</comment>
<reference evidence="2" key="1">
    <citation type="journal article" date="2016" name="Nat. Biotechnol.">
        <title>Sequencing wild and cultivated cassava and related species reveals extensive interspecific hybridization and genetic diversity.</title>
        <authorList>
            <person name="Bredeson J.V."/>
            <person name="Lyons J.B."/>
            <person name="Prochnik S.E."/>
            <person name="Wu G.A."/>
            <person name="Ha C.M."/>
            <person name="Edsinger-Gonzales E."/>
            <person name="Grimwood J."/>
            <person name="Schmutz J."/>
            <person name="Rabbi I.Y."/>
            <person name="Egesi C."/>
            <person name="Nauluvula P."/>
            <person name="Lebot V."/>
            <person name="Ndunguru J."/>
            <person name="Mkamilo G."/>
            <person name="Bart R.S."/>
            <person name="Setter T.L."/>
            <person name="Gleadow R.M."/>
            <person name="Kulakow P."/>
            <person name="Ferguson M.E."/>
            <person name="Rounsley S."/>
            <person name="Rokhsar D.S."/>
        </authorList>
    </citation>
    <scope>NUCLEOTIDE SEQUENCE [LARGE SCALE GENOMIC DNA]</scope>
    <source>
        <strain evidence="2">cv. AM560-2</strain>
    </source>
</reference>
<feature type="non-terminal residue" evidence="1">
    <location>
        <position position="1"/>
    </location>
</feature>
<accession>A0ACB7GWM9</accession>
<sequence length="115" mass="13035">DELQKEFGIDPENKVYPIPICLIFGRSIPILFGSLPLSLFFVIPIVLKDEILKRDEGNIPDRLFSALVKKSRLPNRPNSFGIFPSNSNCARARIASDERFPREGGIFPFKLFILS</sequence>